<evidence type="ECO:0000313" key="3">
    <source>
        <dbReference type="EMBL" id="CAF1928190.1"/>
    </source>
</evidence>
<dbReference type="GO" id="GO:0043130">
    <property type="term" value="F:ubiquitin binding"/>
    <property type="evidence" value="ECO:0007669"/>
    <property type="project" value="TreeGrafter"/>
</dbReference>
<dbReference type="InterPro" id="IPR017073">
    <property type="entry name" value="HGS/VPS27"/>
</dbReference>
<dbReference type="EMBL" id="CAJNRF010017448">
    <property type="protein sequence ID" value="CAF2231048.1"/>
    <property type="molecule type" value="Genomic_DNA"/>
</dbReference>
<evidence type="ECO:0000256" key="1">
    <source>
        <dbReference type="SAM" id="Coils"/>
    </source>
</evidence>
<evidence type="ECO:0000259" key="2">
    <source>
        <dbReference type="Pfam" id="PF12210"/>
    </source>
</evidence>
<dbReference type="PANTHER" id="PTHR46275">
    <property type="entry name" value="HEPATOCYTE GROWTH FACTOR-REGULATED TYROSINE KINASE SUBSTRATE"/>
    <property type="match status" value="1"/>
</dbReference>
<reference evidence="4" key="1">
    <citation type="submission" date="2021-02" db="EMBL/GenBank/DDBJ databases">
        <authorList>
            <person name="Nowell W R."/>
        </authorList>
    </citation>
    <scope>NUCLEOTIDE SEQUENCE</scope>
</reference>
<protein>
    <recommendedName>
        <fullName evidence="2">Hepatocyte growth factor-regulated tyrosine kinase substrate helical domain-containing protein</fullName>
    </recommendedName>
</protein>
<gene>
    <name evidence="3" type="ORF">MBJ925_LOCUS3695</name>
    <name evidence="5" type="ORF">WKI299_LOCUS36019</name>
    <name evidence="4" type="ORF">XDN619_LOCUS14278</name>
</gene>
<name>A0A816RSE5_9BILA</name>
<dbReference type="EMBL" id="CAJNRE010000502">
    <property type="protein sequence ID" value="CAF1928190.1"/>
    <property type="molecule type" value="Genomic_DNA"/>
</dbReference>
<keyword evidence="1" id="KW-0175">Coiled coil</keyword>
<feature type="coiled-coil region" evidence="1">
    <location>
        <begin position="99"/>
        <end position="154"/>
    </location>
</feature>
<dbReference type="InterPro" id="IPR024641">
    <property type="entry name" value="HRS_helical"/>
</dbReference>
<dbReference type="Proteomes" id="UP000663824">
    <property type="component" value="Unassembled WGS sequence"/>
</dbReference>
<dbReference type="GO" id="GO:0032456">
    <property type="term" value="P:endocytic recycling"/>
    <property type="evidence" value="ECO:0007669"/>
    <property type="project" value="TreeGrafter"/>
</dbReference>
<dbReference type="GO" id="GO:0005769">
    <property type="term" value="C:early endosome"/>
    <property type="evidence" value="ECO:0007669"/>
    <property type="project" value="TreeGrafter"/>
</dbReference>
<dbReference type="InterPro" id="IPR011011">
    <property type="entry name" value="Znf_FYVE_PHD"/>
</dbReference>
<dbReference type="Pfam" id="PF12210">
    <property type="entry name" value="Hrs_helical"/>
    <property type="match status" value="1"/>
</dbReference>
<proteinExistence type="predicted"/>
<evidence type="ECO:0000313" key="6">
    <source>
        <dbReference type="Proteomes" id="UP000663887"/>
    </source>
</evidence>
<accession>A0A816RSE5</accession>
<dbReference type="AlphaFoldDB" id="A0A816RSE5"/>
<dbReference type="Gene3D" id="1.20.5.1940">
    <property type="match status" value="1"/>
</dbReference>
<dbReference type="Proteomes" id="UP000663887">
    <property type="component" value="Unassembled WGS sequence"/>
</dbReference>
<sequence length="285" mass="34062">MMINNQDNTCSRCHIHTKLLETFKKCSRCSTKHCNQCWSELQTSDDYKILIDILPKTNNSIAKRICSTCRKIFIQNTLENSKVKKQVEQDDDYQLALALALSKNEADEKIKQKRKLDEDIHIQKFNLIEKKQFNDNHENLLDKTTEAIERFMNRAKSNYQRHRDVIGDTALLSAFISLQTCATDLEQLKYDLDHQRQHFETLQEKLTALRDAREALNILRYEHHQKQRQEHEHLEQQRRVLMIQKVADLRQFKHTQIANFQESYFQHLLDEEHKMKELFKKPKIL</sequence>
<dbReference type="Proteomes" id="UP000663856">
    <property type="component" value="Unassembled WGS sequence"/>
</dbReference>
<dbReference type="GO" id="GO:0031623">
    <property type="term" value="P:receptor internalization"/>
    <property type="evidence" value="ECO:0007669"/>
    <property type="project" value="TreeGrafter"/>
</dbReference>
<evidence type="ECO:0000313" key="5">
    <source>
        <dbReference type="EMBL" id="CAF2231048.1"/>
    </source>
</evidence>
<comment type="caution">
    <text evidence="4">The sequence shown here is derived from an EMBL/GenBank/DDBJ whole genome shotgun (WGS) entry which is preliminary data.</text>
</comment>
<feature type="domain" description="Hepatocyte growth factor-regulated tyrosine kinase substrate helical" evidence="2">
    <location>
        <begin position="141"/>
        <end position="232"/>
    </location>
</feature>
<organism evidence="4 6">
    <name type="scientific">Rotaria magnacalcarata</name>
    <dbReference type="NCBI Taxonomy" id="392030"/>
    <lineage>
        <taxon>Eukaryota</taxon>
        <taxon>Metazoa</taxon>
        <taxon>Spiralia</taxon>
        <taxon>Gnathifera</taxon>
        <taxon>Rotifera</taxon>
        <taxon>Eurotatoria</taxon>
        <taxon>Bdelloidea</taxon>
        <taxon>Philodinida</taxon>
        <taxon>Philodinidae</taxon>
        <taxon>Rotaria</taxon>
    </lineage>
</organism>
<evidence type="ECO:0000313" key="4">
    <source>
        <dbReference type="EMBL" id="CAF2079291.1"/>
    </source>
</evidence>
<dbReference type="SUPFAM" id="SSF57903">
    <property type="entry name" value="FYVE/PHD zinc finger"/>
    <property type="match status" value="1"/>
</dbReference>
<feature type="coiled-coil region" evidence="1">
    <location>
        <begin position="185"/>
        <end position="244"/>
    </location>
</feature>
<dbReference type="PANTHER" id="PTHR46275:SF1">
    <property type="entry name" value="HEPATOCYTE GROWTH FACTOR-REGULATED TYROSINE KINASE SUBSTRATE"/>
    <property type="match status" value="1"/>
</dbReference>
<dbReference type="EMBL" id="CAJNRG010005619">
    <property type="protein sequence ID" value="CAF2079291.1"/>
    <property type="molecule type" value="Genomic_DNA"/>
</dbReference>